<protein>
    <submittedName>
        <fullName evidence="4">Short-chain dehydrogenase</fullName>
    </submittedName>
</protein>
<dbReference type="PRINTS" id="PR00080">
    <property type="entry name" value="SDRFAMILY"/>
</dbReference>
<evidence type="ECO:0000256" key="2">
    <source>
        <dbReference type="ARBA" id="ARBA00023002"/>
    </source>
</evidence>
<comment type="similarity">
    <text evidence="1 3">Belongs to the short-chain dehydrogenases/reductases (SDR) family.</text>
</comment>
<gene>
    <name evidence="4" type="ORF">CAB17_13645</name>
</gene>
<evidence type="ECO:0000313" key="5">
    <source>
        <dbReference type="Proteomes" id="UP000234343"/>
    </source>
</evidence>
<dbReference type="Pfam" id="PF00106">
    <property type="entry name" value="adh_short"/>
    <property type="match status" value="1"/>
</dbReference>
<dbReference type="GO" id="GO:0016491">
    <property type="term" value="F:oxidoreductase activity"/>
    <property type="evidence" value="ECO:0007669"/>
    <property type="project" value="UniProtKB-KW"/>
</dbReference>
<reference evidence="4 5" key="1">
    <citation type="submission" date="2017-12" db="EMBL/GenBank/DDBJ databases">
        <title>Legionella sainthelensi LA01-117, whole genome sequence of a clinical isolate from New Zealand.</title>
        <authorList>
            <person name="Cree S.L."/>
            <person name="Slow S."/>
            <person name="Kennedy M.A."/>
            <person name="Murdoch D.R."/>
            <person name="Biggs P.J."/>
            <person name="Anderson T."/>
        </authorList>
    </citation>
    <scope>NUCLEOTIDE SEQUENCE [LARGE SCALE GENOMIC DNA]</scope>
    <source>
        <strain evidence="4 5">LA01-117</strain>
    </source>
</reference>
<keyword evidence="2" id="KW-0560">Oxidoreductase</keyword>
<dbReference type="EMBL" id="CP025491">
    <property type="protein sequence ID" value="AUH72969.1"/>
    <property type="molecule type" value="Genomic_DNA"/>
</dbReference>
<dbReference type="CDD" id="cd05374">
    <property type="entry name" value="17beta-HSD-like_SDR_c"/>
    <property type="match status" value="1"/>
</dbReference>
<dbReference type="RefSeq" id="WP_101900521.1">
    <property type="nucleotide sequence ID" value="NZ_CP025491.2"/>
</dbReference>
<dbReference type="PROSITE" id="PS00061">
    <property type="entry name" value="ADH_SHORT"/>
    <property type="match status" value="1"/>
</dbReference>
<dbReference type="KEGG" id="lsh:CAB17_13645"/>
<dbReference type="InterPro" id="IPR020904">
    <property type="entry name" value="Sc_DH/Rdtase_CS"/>
</dbReference>
<dbReference type="InterPro" id="IPR002347">
    <property type="entry name" value="SDR_fam"/>
</dbReference>
<sequence>MKEKIILITGCSSGIGFDAAFALKKRGHRVIGSCRKEEDVEKLLNIGLEAVQLDVSDSSSIQNAFANVLAKTEGRIDVLINNAGYGQAGALEDITREVLRTQFETNVFGLVELTNLAIPVMRKQGHGRIINISSILGIISMPFRGAYNASKYAVEGISDTLRLELQSSGIDVITVEPGPIESRFRDNCVDNSLNYIEKQHSYFSKQYERMLEEFKQKKSASIFTKQPDAVIKKLHHAIESKRPKAKYPVTIPSHLMILLKRILTTKMLDKILLFTSKSELS</sequence>
<dbReference type="SUPFAM" id="SSF51735">
    <property type="entry name" value="NAD(P)-binding Rossmann-fold domains"/>
    <property type="match status" value="1"/>
</dbReference>
<keyword evidence="5" id="KW-1185">Reference proteome</keyword>
<evidence type="ECO:0000256" key="3">
    <source>
        <dbReference type="RuleBase" id="RU000363"/>
    </source>
</evidence>
<dbReference type="PRINTS" id="PR00081">
    <property type="entry name" value="GDHRDH"/>
</dbReference>
<name>A0A2H5FN36_9GAMM</name>
<dbReference type="AlphaFoldDB" id="A0A2H5FN36"/>
<dbReference type="Proteomes" id="UP000234343">
    <property type="component" value="Chromosome"/>
</dbReference>
<dbReference type="PANTHER" id="PTHR43976">
    <property type="entry name" value="SHORT CHAIN DEHYDROGENASE"/>
    <property type="match status" value="1"/>
</dbReference>
<evidence type="ECO:0000256" key="1">
    <source>
        <dbReference type="ARBA" id="ARBA00006484"/>
    </source>
</evidence>
<dbReference type="InterPro" id="IPR051911">
    <property type="entry name" value="SDR_oxidoreductase"/>
</dbReference>
<evidence type="ECO:0000313" key="4">
    <source>
        <dbReference type="EMBL" id="AUH72969.1"/>
    </source>
</evidence>
<dbReference type="Gene3D" id="3.40.50.720">
    <property type="entry name" value="NAD(P)-binding Rossmann-like Domain"/>
    <property type="match status" value="1"/>
</dbReference>
<dbReference type="PANTHER" id="PTHR43976:SF16">
    <property type="entry name" value="SHORT-CHAIN DEHYDROGENASE_REDUCTASE FAMILY PROTEIN"/>
    <property type="match status" value="1"/>
</dbReference>
<organism evidence="4 5">
    <name type="scientific">Legionella sainthelensi</name>
    <dbReference type="NCBI Taxonomy" id="28087"/>
    <lineage>
        <taxon>Bacteria</taxon>
        <taxon>Pseudomonadati</taxon>
        <taxon>Pseudomonadota</taxon>
        <taxon>Gammaproteobacteria</taxon>
        <taxon>Legionellales</taxon>
        <taxon>Legionellaceae</taxon>
        <taxon>Legionella</taxon>
    </lineage>
</organism>
<accession>A0A2H5FN36</accession>
<proteinExistence type="inferred from homology"/>
<dbReference type="InterPro" id="IPR036291">
    <property type="entry name" value="NAD(P)-bd_dom_sf"/>
</dbReference>